<protein>
    <submittedName>
        <fullName evidence="2">Unnamed protein product</fullName>
    </submittedName>
</protein>
<comment type="caution">
    <text evidence="2">The sequence shown here is derived from an EMBL/GenBank/DDBJ whole genome shotgun (WGS) entry which is preliminary data.</text>
</comment>
<proteinExistence type="predicted"/>
<dbReference type="Proteomes" id="UP001165205">
    <property type="component" value="Unassembled WGS sequence"/>
</dbReference>
<evidence type="ECO:0000313" key="3">
    <source>
        <dbReference type="Proteomes" id="UP001165205"/>
    </source>
</evidence>
<feature type="region of interest" description="Disordered" evidence="1">
    <location>
        <begin position="1"/>
        <end position="20"/>
    </location>
</feature>
<sequence>MGRQLVAADHPADPDGGVKSIWSSLVPARREGADHPESGGVERMDQDRLWREEHGSMEVSTGASRA</sequence>
<name>A0AAN5BXF6_ASPOZ</name>
<dbReference type="AlphaFoldDB" id="A0AAN5BXF6"/>
<gene>
    <name evidence="2" type="ORF">Aory04_001242000</name>
</gene>
<evidence type="ECO:0000256" key="1">
    <source>
        <dbReference type="SAM" id="MobiDB-lite"/>
    </source>
</evidence>
<feature type="compositionally biased region" description="Basic and acidic residues" evidence="1">
    <location>
        <begin position="28"/>
        <end position="56"/>
    </location>
</feature>
<feature type="region of interest" description="Disordered" evidence="1">
    <location>
        <begin position="28"/>
        <end position="66"/>
    </location>
</feature>
<accession>A0AAN5BXF6</accession>
<organism evidence="2 3">
    <name type="scientific">Aspergillus oryzae</name>
    <name type="common">Yellow koji mold</name>
    <dbReference type="NCBI Taxonomy" id="5062"/>
    <lineage>
        <taxon>Eukaryota</taxon>
        <taxon>Fungi</taxon>
        <taxon>Dikarya</taxon>
        <taxon>Ascomycota</taxon>
        <taxon>Pezizomycotina</taxon>
        <taxon>Eurotiomycetes</taxon>
        <taxon>Eurotiomycetidae</taxon>
        <taxon>Eurotiales</taxon>
        <taxon>Aspergillaceae</taxon>
        <taxon>Aspergillus</taxon>
        <taxon>Aspergillus subgen. Circumdati</taxon>
    </lineage>
</organism>
<evidence type="ECO:0000313" key="2">
    <source>
        <dbReference type="EMBL" id="GMG37589.1"/>
    </source>
</evidence>
<dbReference type="EMBL" id="BSYA01000248">
    <property type="protein sequence ID" value="GMG37589.1"/>
    <property type="molecule type" value="Genomic_DNA"/>
</dbReference>
<reference evidence="2" key="1">
    <citation type="submission" date="2023-04" db="EMBL/GenBank/DDBJ databases">
        <title>Aspergillus oryzae NBRC 4228.</title>
        <authorList>
            <person name="Ichikawa N."/>
            <person name="Sato H."/>
            <person name="Tonouchi N."/>
        </authorList>
    </citation>
    <scope>NUCLEOTIDE SEQUENCE</scope>
    <source>
        <strain evidence="2">NBRC 4228</strain>
    </source>
</reference>